<dbReference type="EMBL" id="JALJOQ010000001">
    <property type="protein sequence ID" value="KAK9814872.1"/>
    <property type="molecule type" value="Genomic_DNA"/>
</dbReference>
<evidence type="ECO:0000256" key="3">
    <source>
        <dbReference type="ARBA" id="ARBA00009727"/>
    </source>
</evidence>
<feature type="transmembrane region" description="Helical" evidence="11">
    <location>
        <begin position="168"/>
        <end position="189"/>
    </location>
</feature>
<name>A0AAW1Q3C6_9CHLO</name>
<evidence type="ECO:0000256" key="6">
    <source>
        <dbReference type="ARBA" id="ARBA00022824"/>
    </source>
</evidence>
<evidence type="ECO:0000256" key="4">
    <source>
        <dbReference type="ARBA" id="ARBA00022448"/>
    </source>
</evidence>
<dbReference type="Proteomes" id="UP001465755">
    <property type="component" value="Unassembled WGS sequence"/>
</dbReference>
<evidence type="ECO:0000256" key="7">
    <source>
        <dbReference type="ARBA" id="ARBA00022927"/>
    </source>
</evidence>
<feature type="transmembrane region" description="Helical" evidence="11">
    <location>
        <begin position="131"/>
        <end position="156"/>
    </location>
</feature>
<keyword evidence="10 11" id="KW-0472">Membrane</keyword>
<evidence type="ECO:0000256" key="8">
    <source>
        <dbReference type="ARBA" id="ARBA00022989"/>
    </source>
</evidence>
<keyword evidence="7" id="KW-0653">Protein transport</keyword>
<reference evidence="12 13" key="1">
    <citation type="journal article" date="2024" name="Nat. Commun.">
        <title>Phylogenomics reveals the evolutionary origins of lichenization in chlorophyte algae.</title>
        <authorList>
            <person name="Puginier C."/>
            <person name="Libourel C."/>
            <person name="Otte J."/>
            <person name="Skaloud P."/>
            <person name="Haon M."/>
            <person name="Grisel S."/>
            <person name="Petersen M."/>
            <person name="Berrin J.G."/>
            <person name="Delaux P.M."/>
            <person name="Dal Grande F."/>
            <person name="Keller J."/>
        </authorList>
    </citation>
    <scope>NUCLEOTIDE SEQUENCE [LARGE SCALE GENOMIC DNA]</scope>
    <source>
        <strain evidence="12 13">SAG 2036</strain>
    </source>
</reference>
<dbReference type="GO" id="GO:0000139">
    <property type="term" value="C:Golgi membrane"/>
    <property type="evidence" value="ECO:0007669"/>
    <property type="project" value="UniProtKB-SubCell"/>
</dbReference>
<dbReference type="InterPro" id="IPR005578">
    <property type="entry name" value="Yif1_fam"/>
</dbReference>
<evidence type="ECO:0000256" key="5">
    <source>
        <dbReference type="ARBA" id="ARBA00022692"/>
    </source>
</evidence>
<comment type="similarity">
    <text evidence="3">Belongs to the YIF1 family.</text>
</comment>
<dbReference type="AlphaFoldDB" id="A0AAW1Q3C6"/>
<dbReference type="GO" id="GO:0030134">
    <property type="term" value="C:COPII-coated ER to Golgi transport vesicle"/>
    <property type="evidence" value="ECO:0007669"/>
    <property type="project" value="TreeGrafter"/>
</dbReference>
<dbReference type="GO" id="GO:0005793">
    <property type="term" value="C:endoplasmic reticulum-Golgi intermediate compartment"/>
    <property type="evidence" value="ECO:0007669"/>
    <property type="project" value="TreeGrafter"/>
</dbReference>
<accession>A0AAW1Q3C6</accession>
<feature type="transmembrane region" description="Helical" evidence="11">
    <location>
        <begin position="72"/>
        <end position="93"/>
    </location>
</feature>
<feature type="transmembrane region" description="Helical" evidence="11">
    <location>
        <begin position="210"/>
        <end position="230"/>
    </location>
</feature>
<feature type="transmembrane region" description="Helical" evidence="11">
    <location>
        <begin position="99"/>
        <end position="119"/>
    </location>
</feature>
<dbReference type="GO" id="GO:0015031">
    <property type="term" value="P:protein transport"/>
    <property type="evidence" value="ECO:0007669"/>
    <property type="project" value="UniProtKB-KW"/>
</dbReference>
<organism evidence="12 13">
    <name type="scientific">Symbiochloris irregularis</name>
    <dbReference type="NCBI Taxonomy" id="706552"/>
    <lineage>
        <taxon>Eukaryota</taxon>
        <taxon>Viridiplantae</taxon>
        <taxon>Chlorophyta</taxon>
        <taxon>core chlorophytes</taxon>
        <taxon>Trebouxiophyceae</taxon>
        <taxon>Trebouxiales</taxon>
        <taxon>Trebouxiaceae</taxon>
        <taxon>Symbiochloris</taxon>
    </lineage>
</organism>
<gene>
    <name evidence="12" type="ORF">WJX73_000954</name>
</gene>
<keyword evidence="13" id="KW-1185">Reference proteome</keyword>
<keyword evidence="6" id="KW-0256">Endoplasmic reticulum</keyword>
<protein>
    <submittedName>
        <fullName evidence="12">Uncharacterized protein</fullName>
    </submittedName>
</protein>
<sequence>MDNQACLQACLQDNTSRPSMHLASVTGQYVANKLLMLLAPFLRQWNYTRVAEQIAGGHKYLPPRQDVNAPDLYIPFMAMWTYVMLTGATLLAHKHFKPGSLYATVSGASAAWLLHWIILKAVLYALGIPSAVPFLEIVAYAGYPFVPTCLAMVAAIPSSIPGHSTGAAALWLYRLTWLYGSLCMAIFIVRSMKRVIFHEARHYNMDSSRHNYLLLAVGVYQFFHVGWLSWVRG</sequence>
<comment type="subcellular location">
    <subcellularLocation>
        <location evidence="1">Endoplasmic reticulum membrane</location>
        <topology evidence="1">Multi-pass membrane protein</topology>
    </subcellularLocation>
    <subcellularLocation>
        <location evidence="2">Golgi apparatus membrane</location>
        <topology evidence="2">Multi-pass membrane protein</topology>
    </subcellularLocation>
</comment>
<evidence type="ECO:0000313" key="12">
    <source>
        <dbReference type="EMBL" id="KAK9814872.1"/>
    </source>
</evidence>
<keyword evidence="5 11" id="KW-0812">Transmembrane</keyword>
<evidence type="ECO:0000256" key="11">
    <source>
        <dbReference type="SAM" id="Phobius"/>
    </source>
</evidence>
<evidence type="ECO:0000313" key="13">
    <source>
        <dbReference type="Proteomes" id="UP001465755"/>
    </source>
</evidence>
<dbReference type="PANTHER" id="PTHR14083:SF0">
    <property type="entry name" value="YIP1D-INTERACTING FACTOR 1, ISOFORM C"/>
    <property type="match status" value="1"/>
</dbReference>
<dbReference type="GO" id="GO:0006888">
    <property type="term" value="P:endoplasmic reticulum to Golgi vesicle-mediated transport"/>
    <property type="evidence" value="ECO:0007669"/>
    <property type="project" value="InterPro"/>
</dbReference>
<evidence type="ECO:0000256" key="1">
    <source>
        <dbReference type="ARBA" id="ARBA00004477"/>
    </source>
</evidence>
<keyword evidence="9" id="KW-0333">Golgi apparatus</keyword>
<dbReference type="PANTHER" id="PTHR14083">
    <property type="entry name" value="YIP1 INTERACTING FACTOR HOMOLOG YIF1 PROTEIN"/>
    <property type="match status" value="1"/>
</dbReference>
<proteinExistence type="inferred from homology"/>
<dbReference type="GO" id="GO:0005789">
    <property type="term" value="C:endoplasmic reticulum membrane"/>
    <property type="evidence" value="ECO:0007669"/>
    <property type="project" value="UniProtKB-SubCell"/>
</dbReference>
<keyword evidence="8 11" id="KW-1133">Transmembrane helix</keyword>
<evidence type="ECO:0000256" key="10">
    <source>
        <dbReference type="ARBA" id="ARBA00023136"/>
    </source>
</evidence>
<keyword evidence="4" id="KW-0813">Transport</keyword>
<comment type="caution">
    <text evidence="12">The sequence shown here is derived from an EMBL/GenBank/DDBJ whole genome shotgun (WGS) entry which is preliminary data.</text>
</comment>
<evidence type="ECO:0000256" key="9">
    <source>
        <dbReference type="ARBA" id="ARBA00023034"/>
    </source>
</evidence>
<evidence type="ECO:0000256" key="2">
    <source>
        <dbReference type="ARBA" id="ARBA00004653"/>
    </source>
</evidence>
<dbReference type="Pfam" id="PF03878">
    <property type="entry name" value="YIF1"/>
    <property type="match status" value="1"/>
</dbReference>